<evidence type="ECO:0000256" key="1">
    <source>
        <dbReference type="ARBA" id="ARBA00022723"/>
    </source>
</evidence>
<dbReference type="SUPFAM" id="SSF144232">
    <property type="entry name" value="HIT/MYND zinc finger-like"/>
    <property type="match status" value="1"/>
</dbReference>
<protein>
    <recommendedName>
        <fullName evidence="6">MYND-type domain-containing protein</fullName>
    </recommendedName>
</protein>
<evidence type="ECO:0000256" key="5">
    <source>
        <dbReference type="SAM" id="MobiDB-lite"/>
    </source>
</evidence>
<feature type="compositionally biased region" description="Basic and acidic residues" evidence="5">
    <location>
        <begin position="232"/>
        <end position="245"/>
    </location>
</feature>
<feature type="region of interest" description="Disordered" evidence="5">
    <location>
        <begin position="118"/>
        <end position="260"/>
    </location>
</feature>
<reference evidence="7" key="1">
    <citation type="submission" date="2017-08" db="EMBL/GenBank/DDBJ databases">
        <authorList>
            <person name="Polle J.E."/>
            <person name="Barry K."/>
            <person name="Cushman J."/>
            <person name="Schmutz J."/>
            <person name="Tran D."/>
            <person name="Hathwaick L.T."/>
            <person name="Yim W.C."/>
            <person name="Jenkins J."/>
            <person name="Mckie-Krisberg Z.M."/>
            <person name="Prochnik S."/>
            <person name="Lindquist E."/>
            <person name="Dockter R.B."/>
            <person name="Adam C."/>
            <person name="Molina H."/>
            <person name="Bunkerborg J."/>
            <person name="Jin E."/>
            <person name="Buchheim M."/>
            <person name="Magnuson J."/>
        </authorList>
    </citation>
    <scope>NUCLEOTIDE SEQUENCE</scope>
    <source>
        <strain evidence="7">CCAP 19/18</strain>
    </source>
</reference>
<dbReference type="Gene3D" id="6.10.140.2220">
    <property type="match status" value="1"/>
</dbReference>
<feature type="compositionally biased region" description="Low complexity" evidence="5">
    <location>
        <begin position="210"/>
        <end position="219"/>
    </location>
</feature>
<keyword evidence="8" id="KW-1185">Reference proteome</keyword>
<evidence type="ECO:0000313" key="8">
    <source>
        <dbReference type="Proteomes" id="UP000815325"/>
    </source>
</evidence>
<accession>A0ABQ7GZZ5</accession>
<gene>
    <name evidence="7" type="ORF">DUNSADRAFT_17524</name>
</gene>
<dbReference type="EMBL" id="MU069521">
    <property type="protein sequence ID" value="KAF5840177.1"/>
    <property type="molecule type" value="Genomic_DNA"/>
</dbReference>
<evidence type="ECO:0000313" key="7">
    <source>
        <dbReference type="EMBL" id="KAF5840177.1"/>
    </source>
</evidence>
<comment type="caution">
    <text evidence="7">The sequence shown here is derived from an EMBL/GenBank/DDBJ whole genome shotgun (WGS) entry which is preliminary data.</text>
</comment>
<dbReference type="SUPFAM" id="SSF48403">
    <property type="entry name" value="Ankyrin repeat"/>
    <property type="match status" value="1"/>
</dbReference>
<keyword evidence="1" id="KW-0479">Metal-binding</keyword>
<name>A0ABQ7GZZ5_DUNSA</name>
<organism evidence="7 8">
    <name type="scientific">Dunaliella salina</name>
    <name type="common">Green alga</name>
    <name type="synonym">Protococcus salinus</name>
    <dbReference type="NCBI Taxonomy" id="3046"/>
    <lineage>
        <taxon>Eukaryota</taxon>
        <taxon>Viridiplantae</taxon>
        <taxon>Chlorophyta</taxon>
        <taxon>core chlorophytes</taxon>
        <taxon>Chlorophyceae</taxon>
        <taxon>CS clade</taxon>
        <taxon>Chlamydomonadales</taxon>
        <taxon>Dunaliellaceae</taxon>
        <taxon>Dunaliella</taxon>
    </lineage>
</organism>
<keyword evidence="3" id="KW-0862">Zinc</keyword>
<dbReference type="Proteomes" id="UP000815325">
    <property type="component" value="Unassembled WGS sequence"/>
</dbReference>
<dbReference type="Pfam" id="PF01753">
    <property type="entry name" value="zf-MYND"/>
    <property type="match status" value="1"/>
</dbReference>
<dbReference type="PROSITE" id="PS50865">
    <property type="entry name" value="ZF_MYND_2"/>
    <property type="match status" value="1"/>
</dbReference>
<feature type="compositionally biased region" description="Low complexity" evidence="5">
    <location>
        <begin position="118"/>
        <end position="203"/>
    </location>
</feature>
<keyword evidence="2 4" id="KW-0863">Zinc-finger</keyword>
<feature type="domain" description="MYND-type" evidence="6">
    <location>
        <begin position="264"/>
        <end position="302"/>
    </location>
</feature>
<evidence type="ECO:0000256" key="2">
    <source>
        <dbReference type="ARBA" id="ARBA00022771"/>
    </source>
</evidence>
<evidence type="ECO:0000259" key="6">
    <source>
        <dbReference type="PROSITE" id="PS50865"/>
    </source>
</evidence>
<sequence>MLVDKDADVNAQDKMGVTPLGIAKSKGFHECVKILEGRKNARPSAQESAGRSDFREQCLSDLTSMSVKELKAMLRMNILECPSGLEKHELADYFLEQIMEKTLAKVCGTDDGDVIVTARPSSSSASSAAARPGPSSAASTANELRISSSSAAARPGPSPSSTSAHAAKGTARTSSSSAAAQPLSPSASPAAARPGRSTSSTSAKQANDTSRSSSSSAAAQPGPCSAVNEAFQKIEDSKGGPDEVQHPSNAAAQPPGPRPAVKACLWCGATEKRLKRCGGCETAWLCGKDCQQQAWPSHRAACKEAQRRA</sequence>
<evidence type="ECO:0000256" key="4">
    <source>
        <dbReference type="PROSITE-ProRule" id="PRU00134"/>
    </source>
</evidence>
<dbReference type="InterPro" id="IPR036770">
    <property type="entry name" value="Ankyrin_rpt-contain_sf"/>
</dbReference>
<dbReference type="InterPro" id="IPR002893">
    <property type="entry name" value="Znf_MYND"/>
</dbReference>
<proteinExistence type="predicted"/>
<evidence type="ECO:0000256" key="3">
    <source>
        <dbReference type="ARBA" id="ARBA00022833"/>
    </source>
</evidence>
<dbReference type="Gene3D" id="1.25.40.20">
    <property type="entry name" value="Ankyrin repeat-containing domain"/>
    <property type="match status" value="1"/>
</dbReference>